<reference evidence="2" key="1">
    <citation type="submission" date="2017-09" db="EMBL/GenBank/DDBJ databases">
        <authorList>
            <person name="Varghese N."/>
            <person name="Submissions S."/>
        </authorList>
    </citation>
    <scope>NUCLEOTIDE SEQUENCE [LARGE SCALE GENOMIC DNA]</scope>
    <source>
        <strain evidence="2">DSM 15103</strain>
    </source>
</reference>
<keyword evidence="2" id="KW-1185">Reference proteome</keyword>
<dbReference type="AlphaFoldDB" id="A0A285NF62"/>
<name>A0A285NF62_9AQUI</name>
<dbReference type="RefSeq" id="WP_097000354.1">
    <property type="nucleotide sequence ID" value="NZ_OBEI01000004.1"/>
</dbReference>
<proteinExistence type="predicted"/>
<evidence type="ECO:0008006" key="3">
    <source>
        <dbReference type="Google" id="ProtNLM"/>
    </source>
</evidence>
<evidence type="ECO:0000313" key="1">
    <source>
        <dbReference type="EMBL" id="SNZ08142.1"/>
    </source>
</evidence>
<dbReference type="Proteomes" id="UP000219036">
    <property type="component" value="Unassembled WGS sequence"/>
</dbReference>
<gene>
    <name evidence="1" type="ORF">SAMN06265182_1180</name>
</gene>
<dbReference type="OrthoDB" id="15320at2"/>
<protein>
    <recommendedName>
        <fullName evidence="3">PilZ domain-containing protein</fullName>
    </recommendedName>
</protein>
<accession>A0A285NF62</accession>
<evidence type="ECO:0000313" key="2">
    <source>
        <dbReference type="Proteomes" id="UP000219036"/>
    </source>
</evidence>
<organism evidence="1 2">
    <name type="scientific">Persephonella hydrogeniphila</name>
    <dbReference type="NCBI Taxonomy" id="198703"/>
    <lineage>
        <taxon>Bacteria</taxon>
        <taxon>Pseudomonadati</taxon>
        <taxon>Aquificota</taxon>
        <taxon>Aquificia</taxon>
        <taxon>Aquificales</taxon>
        <taxon>Hydrogenothermaceae</taxon>
        <taxon>Persephonella</taxon>
    </lineage>
</organism>
<sequence>MDIPAGVRYSGEIEIERYCHKFGLDMVFNLVFSGTVESVDKDLFRMHSINPYQVTRIFKKKKEFTLFLTQNHTVYNVKCTVKKTEEDGIIFYPEKSSIDEEKRRFHRFYFCCKDLGDFSIQKNNSVLCENACVYELSRSGMGILNPCIDSVKKGDLITVKSEDDSLEATVEVIHAENRGRYDFIGGRVKNSNQNLINYIIKKYIKVSEEIINELG</sequence>
<dbReference type="EMBL" id="OBEI01000004">
    <property type="protein sequence ID" value="SNZ08142.1"/>
    <property type="molecule type" value="Genomic_DNA"/>
</dbReference>